<feature type="transmembrane region" description="Helical" evidence="1">
    <location>
        <begin position="186"/>
        <end position="208"/>
    </location>
</feature>
<feature type="transmembrane region" description="Helical" evidence="1">
    <location>
        <begin position="147"/>
        <end position="174"/>
    </location>
</feature>
<feature type="transmembrane region" description="Helical" evidence="1">
    <location>
        <begin position="508"/>
        <end position="525"/>
    </location>
</feature>
<feature type="transmembrane region" description="Helical" evidence="1">
    <location>
        <begin position="116"/>
        <end position="141"/>
    </location>
</feature>
<feature type="transmembrane region" description="Helical" evidence="1">
    <location>
        <begin position="316"/>
        <end position="340"/>
    </location>
</feature>
<dbReference type="EMBL" id="MCGH01000005">
    <property type="protein sequence ID" value="ODM01978.1"/>
    <property type="molecule type" value="Genomic_DNA"/>
</dbReference>
<evidence type="ECO:0000256" key="1">
    <source>
        <dbReference type="SAM" id="Phobius"/>
    </source>
</evidence>
<feature type="transmembrane region" description="Helical" evidence="1">
    <location>
        <begin position="408"/>
        <end position="432"/>
    </location>
</feature>
<feature type="transmembrane region" description="Helical" evidence="1">
    <location>
        <begin position="438"/>
        <end position="460"/>
    </location>
</feature>
<keyword evidence="1" id="KW-0472">Membrane</keyword>
<feature type="transmembrane region" description="Helical" evidence="1">
    <location>
        <begin position="481"/>
        <end position="502"/>
    </location>
</feature>
<organism evidence="2 3">
    <name type="scientific">Eisenbergiella tayi</name>
    <dbReference type="NCBI Taxonomy" id="1432052"/>
    <lineage>
        <taxon>Bacteria</taxon>
        <taxon>Bacillati</taxon>
        <taxon>Bacillota</taxon>
        <taxon>Clostridia</taxon>
        <taxon>Lachnospirales</taxon>
        <taxon>Lachnospiraceae</taxon>
        <taxon>Eisenbergiella</taxon>
    </lineage>
</organism>
<name>A0A1E2ZZQ9_9FIRM</name>
<feature type="transmembrane region" description="Helical" evidence="1">
    <location>
        <begin position="34"/>
        <end position="65"/>
    </location>
</feature>
<accession>A0A1E2ZZQ9</accession>
<evidence type="ECO:0000313" key="3">
    <source>
        <dbReference type="Proteomes" id="UP000094067"/>
    </source>
</evidence>
<feature type="transmembrane region" description="Helical" evidence="1">
    <location>
        <begin position="71"/>
        <end position="95"/>
    </location>
</feature>
<dbReference type="Proteomes" id="UP000094067">
    <property type="component" value="Unassembled WGS sequence"/>
</dbReference>
<feature type="transmembrane region" description="Helical" evidence="1">
    <location>
        <begin position="364"/>
        <end position="387"/>
    </location>
</feature>
<sequence length="537" mass="58041">MISQSFLLLKIQLLKGFGINEAIHCRDARKKRRLILLLSVYILLGIMLVFYTAGAAFMLCAAGAADSVPGFVVAVSSLAIFVFTLFKAGPVLFAAGDYDMLTALPVRPFSIIVSRLLHMYVSSLMLSLLTMVPSCLLYGWMAGPSPWFYAAAAISVLFVPLVPLTAASLLGTLIMAAGSRVKHKNILIIFLSLVCTMGVLALSLLFSFRAEDMNMADMAGMIKLGVDQVNRIYPLAGMYTAGIVGGNIAAIAGFPAISLGVFLLFSALVQWKYVSISSALHSHAAKKNYRMQAQKKSSLLKALYIKEIKRYFASNIYVLNTLIGYILMVAIAVMLAFTGIDKLEGYLTMSGGESLTLPFPLGNLVPYLLSLMLMMGSTTASSISMEGKQWWIPKSLPIPARTILDSKMLVGLSLMLPAVLISGAVLVISGQTGDVNPVWLFLVPGAYACFSVVFGITVNLKMPVFNWDNETTVVKQSGATMTAVLGGMLFALVPVGLRVLLAGISDDLFMGMMVMVLLAVSFLLYQKNSRCDLRKIE</sequence>
<proteinExistence type="predicted"/>
<keyword evidence="1" id="KW-0812">Transmembrane</keyword>
<gene>
    <name evidence="2" type="ORF">BEI61_05977</name>
</gene>
<keyword evidence="1" id="KW-1133">Transmembrane helix</keyword>
<evidence type="ECO:0000313" key="2">
    <source>
        <dbReference type="EMBL" id="ODM01978.1"/>
    </source>
</evidence>
<feature type="transmembrane region" description="Helical" evidence="1">
    <location>
        <begin position="248"/>
        <end position="269"/>
    </location>
</feature>
<dbReference type="RefSeq" id="WP_069155215.1">
    <property type="nucleotide sequence ID" value="NZ_MCGH01000005.1"/>
</dbReference>
<reference evidence="2 3" key="1">
    <citation type="submission" date="2016-07" db="EMBL/GenBank/DDBJ databases">
        <title>Characterization of isolates of Eisenbergiella tayi derived from blood cultures, using whole genome sequencing.</title>
        <authorList>
            <person name="Burdz T."/>
            <person name="Wiebe D."/>
            <person name="Huynh C."/>
            <person name="Bernard K."/>
        </authorList>
    </citation>
    <scope>NUCLEOTIDE SEQUENCE [LARGE SCALE GENOMIC DNA]</scope>
    <source>
        <strain evidence="2 3">NML 110608</strain>
    </source>
</reference>
<comment type="caution">
    <text evidence="2">The sequence shown here is derived from an EMBL/GenBank/DDBJ whole genome shotgun (WGS) entry which is preliminary data.</text>
</comment>
<dbReference type="AlphaFoldDB" id="A0A1E2ZZQ9"/>
<protein>
    <submittedName>
        <fullName evidence="2">Uncharacterized protein</fullName>
    </submittedName>
</protein>